<dbReference type="EMBL" id="CAFBPS010000052">
    <property type="protein sequence ID" value="CAB5029553.1"/>
    <property type="molecule type" value="Genomic_DNA"/>
</dbReference>
<dbReference type="EMBL" id="CAEZZP010000043">
    <property type="protein sequence ID" value="CAB4771355.1"/>
    <property type="molecule type" value="Genomic_DNA"/>
</dbReference>
<evidence type="ECO:0000313" key="6">
    <source>
        <dbReference type="EMBL" id="CAB5029553.1"/>
    </source>
</evidence>
<dbReference type="NCBIfam" id="TIGR03969">
    <property type="entry name" value="mycofactocin"/>
    <property type="match status" value="1"/>
</dbReference>
<proteinExistence type="predicted"/>
<dbReference type="EMBL" id="CAEZYH010000045">
    <property type="protein sequence ID" value="CAB4722140.1"/>
    <property type="molecule type" value="Genomic_DNA"/>
</dbReference>
<dbReference type="EMBL" id="CAFBLJ010000024">
    <property type="protein sequence ID" value="CAB4864478.1"/>
    <property type="molecule type" value="Genomic_DNA"/>
</dbReference>
<sequence length="50" mass="5172">MESPIATADTSVVEESPVAHVVGDIVGDVPAIEAELLIEEISIDGMCGVY</sequence>
<gene>
    <name evidence="1" type="ORF">UFOPK2658_01112</name>
    <name evidence="2" type="ORF">UFOPK2880_00839</name>
    <name evidence="3" type="ORF">UFOPK3004_00607</name>
    <name evidence="4" type="ORF">UFOPK3304_00647</name>
    <name evidence="5" type="ORF">UFOPK3494_01310</name>
    <name evidence="6" type="ORF">UFOPK4134_00839</name>
</gene>
<dbReference type="EMBL" id="CAFAAL010000037">
    <property type="protein sequence ID" value="CAB4799851.1"/>
    <property type="molecule type" value="Genomic_DNA"/>
</dbReference>
<evidence type="ECO:0000313" key="3">
    <source>
        <dbReference type="EMBL" id="CAB4799851.1"/>
    </source>
</evidence>
<evidence type="ECO:0000313" key="1">
    <source>
        <dbReference type="EMBL" id="CAB4722140.1"/>
    </source>
</evidence>
<accession>A0A6J6XRF3</accession>
<dbReference type="Pfam" id="PF23709">
    <property type="entry name" value="MftA"/>
    <property type="match status" value="1"/>
</dbReference>
<evidence type="ECO:0000313" key="5">
    <source>
        <dbReference type="EMBL" id="CAB4907607.1"/>
    </source>
</evidence>
<reference evidence="3" key="1">
    <citation type="submission" date="2020-05" db="EMBL/GenBank/DDBJ databases">
        <authorList>
            <person name="Chiriac C."/>
            <person name="Salcher M."/>
            <person name="Ghai R."/>
            <person name="Kavagutti S V."/>
        </authorList>
    </citation>
    <scope>NUCLEOTIDE SEQUENCE</scope>
</reference>
<evidence type="ECO:0000313" key="2">
    <source>
        <dbReference type="EMBL" id="CAB4771355.1"/>
    </source>
</evidence>
<dbReference type="InterPro" id="IPR023988">
    <property type="entry name" value="MftA"/>
</dbReference>
<evidence type="ECO:0000313" key="4">
    <source>
        <dbReference type="EMBL" id="CAB4864478.1"/>
    </source>
</evidence>
<name>A0A6J6XRF3_9ZZZZ</name>
<dbReference type="AlphaFoldDB" id="A0A6J6XRF3"/>
<protein>
    <submittedName>
        <fullName evidence="3">Unannotated protein</fullName>
    </submittedName>
</protein>
<organism evidence="3">
    <name type="scientific">freshwater metagenome</name>
    <dbReference type="NCBI Taxonomy" id="449393"/>
    <lineage>
        <taxon>unclassified sequences</taxon>
        <taxon>metagenomes</taxon>
        <taxon>ecological metagenomes</taxon>
    </lineage>
</organism>
<dbReference type="EMBL" id="CAFBMF010000099">
    <property type="protein sequence ID" value="CAB4907607.1"/>
    <property type="molecule type" value="Genomic_DNA"/>
</dbReference>